<sequence>MAEQEVPIKTVHLFPLLDQKLIELLKSLSADDWNKPTLAKLWTVKDIAAHLLDGNIRVISSSHQFAGDPPSNPINSYNDLVDFLNGLNATWVKAMRRMSSQLLTELLETTGKQYGEIMAKADPFAPAPFSVAWAGGEHSVNWFHIAREYTEKFHHQQQIREAVGKQGILTVELFYPCIDTFMCGLPHAYRTVIANAGVLVQIKVTGEAGGNWHLLKMTEGWALTKNAGSTPDTIVTLSPDIAWKVFTKGIDPQTALEASEISGNINLGENLFNMVAVMA</sequence>
<dbReference type="AlphaFoldDB" id="A0A1H8UGW3"/>
<evidence type="ECO:0000313" key="3">
    <source>
        <dbReference type="Proteomes" id="UP000198942"/>
    </source>
</evidence>
<organism evidence="2 3">
    <name type="scientific">Mucilaginibacter gossypiicola</name>
    <dbReference type="NCBI Taxonomy" id="551995"/>
    <lineage>
        <taxon>Bacteria</taxon>
        <taxon>Pseudomonadati</taxon>
        <taxon>Bacteroidota</taxon>
        <taxon>Sphingobacteriia</taxon>
        <taxon>Sphingobacteriales</taxon>
        <taxon>Sphingobacteriaceae</taxon>
        <taxon>Mucilaginibacter</taxon>
    </lineage>
</organism>
<protein>
    <submittedName>
        <fullName evidence="2">TIGR03083 family protein</fullName>
    </submittedName>
</protein>
<dbReference type="InterPro" id="IPR036527">
    <property type="entry name" value="SCP2_sterol-bd_dom_sf"/>
</dbReference>
<name>A0A1H8UGW3_9SPHI</name>
<keyword evidence="3" id="KW-1185">Reference proteome</keyword>
<feature type="domain" description="Mycothiol-dependent maleylpyruvate isomerase metal-binding" evidence="1">
    <location>
        <begin position="18"/>
        <end position="159"/>
    </location>
</feature>
<dbReference type="EMBL" id="FOCL01000019">
    <property type="protein sequence ID" value="SEP02411.1"/>
    <property type="molecule type" value="Genomic_DNA"/>
</dbReference>
<dbReference type="Gene3D" id="3.30.1050.10">
    <property type="entry name" value="SCP2 sterol-binding domain"/>
    <property type="match status" value="1"/>
</dbReference>
<dbReference type="Proteomes" id="UP000198942">
    <property type="component" value="Unassembled WGS sequence"/>
</dbReference>
<accession>A0A1H8UGW3</accession>
<dbReference type="RefSeq" id="WP_091221506.1">
    <property type="nucleotide sequence ID" value="NZ_FOCL01000019.1"/>
</dbReference>
<reference evidence="3" key="1">
    <citation type="submission" date="2016-10" db="EMBL/GenBank/DDBJ databases">
        <authorList>
            <person name="Varghese N."/>
            <person name="Submissions S."/>
        </authorList>
    </citation>
    <scope>NUCLEOTIDE SEQUENCE [LARGE SCALE GENOMIC DNA]</scope>
    <source>
        <strain evidence="3">Gh-48</strain>
    </source>
</reference>
<dbReference type="Gene3D" id="1.20.120.450">
    <property type="entry name" value="dinb family like domain"/>
    <property type="match status" value="1"/>
</dbReference>
<dbReference type="SUPFAM" id="SSF109854">
    <property type="entry name" value="DinB/YfiT-like putative metalloenzymes"/>
    <property type="match status" value="1"/>
</dbReference>
<dbReference type="STRING" id="551995.SAMN05192574_11946"/>
<dbReference type="InterPro" id="IPR034660">
    <property type="entry name" value="DinB/YfiT-like"/>
</dbReference>
<dbReference type="InterPro" id="IPR024344">
    <property type="entry name" value="MDMPI_metal-binding"/>
</dbReference>
<dbReference type="OrthoDB" id="154293at2"/>
<dbReference type="GO" id="GO:0046872">
    <property type="term" value="F:metal ion binding"/>
    <property type="evidence" value="ECO:0007669"/>
    <property type="project" value="InterPro"/>
</dbReference>
<gene>
    <name evidence="2" type="ORF">SAMN05192574_11946</name>
</gene>
<dbReference type="Pfam" id="PF11716">
    <property type="entry name" value="MDMPI_N"/>
    <property type="match status" value="1"/>
</dbReference>
<proteinExistence type="predicted"/>
<evidence type="ECO:0000313" key="2">
    <source>
        <dbReference type="EMBL" id="SEP02411.1"/>
    </source>
</evidence>
<evidence type="ECO:0000259" key="1">
    <source>
        <dbReference type="Pfam" id="PF11716"/>
    </source>
</evidence>